<feature type="transmembrane region" description="Helical" evidence="4">
    <location>
        <begin position="322"/>
        <end position="344"/>
    </location>
</feature>
<feature type="transmembrane region" description="Helical" evidence="4">
    <location>
        <begin position="32"/>
        <end position="60"/>
    </location>
</feature>
<feature type="transmembrane region" description="Helical" evidence="4">
    <location>
        <begin position="123"/>
        <end position="148"/>
    </location>
</feature>
<dbReference type="InterPro" id="IPR052524">
    <property type="entry name" value="MFS_Cyanate_Porter"/>
</dbReference>
<dbReference type="InterPro" id="IPR011701">
    <property type="entry name" value="MFS"/>
</dbReference>
<feature type="transmembrane region" description="Helical" evidence="4">
    <location>
        <begin position="265"/>
        <end position="285"/>
    </location>
</feature>
<keyword evidence="3 4" id="KW-0472">Membrane</keyword>
<proteinExistence type="predicted"/>
<evidence type="ECO:0000256" key="4">
    <source>
        <dbReference type="SAM" id="Phobius"/>
    </source>
</evidence>
<organism evidence="5 6">
    <name type="scientific">Nitrincola lacisaponensis</name>
    <dbReference type="NCBI Taxonomy" id="267850"/>
    <lineage>
        <taxon>Bacteria</taxon>
        <taxon>Pseudomonadati</taxon>
        <taxon>Pseudomonadota</taxon>
        <taxon>Gammaproteobacteria</taxon>
        <taxon>Oceanospirillales</taxon>
        <taxon>Oceanospirillaceae</taxon>
        <taxon>Nitrincola</taxon>
    </lineage>
</organism>
<protein>
    <submittedName>
        <fullName evidence="5">Cyanate MFS transporter</fullName>
    </submittedName>
</protein>
<sequence length="420" mass="45481">MSGFWVGLSFFGEQSMSPINRFTSPLQNTRPVIVVLALLALLLAAANLRGGLVVFAPLVLEVRTALGLTAGEFGLLTTLPLICFAVISILVPALTRLFSSITLVIAGLLLIALGVVLRLVPHYSWVIVGTLLLGSAIALLNVLIPVLVKVFFPQRVGLMTGLYSITLSLGAGMGLFVAVPMMQWFGDWKAPVMIWAILPLLTCLFWLPLLQLRERVKPVTGARVTLWRSGTAWAVTLYMGLQSFFFYAVVTWLPKILMESGLDPLQAGTATAMINLVSIPFNLFIPILAARMRDQRSLVVLIFLLSFAGLAGLWAAPEWAPMLWASLVGMGAGGALSLALSFFVLRTQDGVQATALSAMAQSLGYLLASTGPVVLAWVHDLSGHWLHALLLLMCLQWVQLFCGWKGAAQVYVQPDHRSSD</sequence>
<dbReference type="GO" id="GO:0022857">
    <property type="term" value="F:transmembrane transporter activity"/>
    <property type="evidence" value="ECO:0007669"/>
    <property type="project" value="InterPro"/>
</dbReference>
<feature type="transmembrane region" description="Helical" evidence="4">
    <location>
        <begin position="192"/>
        <end position="210"/>
    </location>
</feature>
<evidence type="ECO:0000256" key="2">
    <source>
        <dbReference type="ARBA" id="ARBA00022989"/>
    </source>
</evidence>
<feature type="transmembrane region" description="Helical" evidence="4">
    <location>
        <begin position="231"/>
        <end position="253"/>
    </location>
</feature>
<gene>
    <name evidence="5" type="ORF">ADINL_2090</name>
</gene>
<dbReference type="PANTHER" id="PTHR23523:SF2">
    <property type="entry name" value="2-NITROIMIDAZOLE TRANSPORTER"/>
    <property type="match status" value="1"/>
</dbReference>
<feature type="transmembrane region" description="Helical" evidence="4">
    <location>
        <begin position="160"/>
        <end position="186"/>
    </location>
</feature>
<dbReference type="SUPFAM" id="SSF103473">
    <property type="entry name" value="MFS general substrate transporter"/>
    <property type="match status" value="1"/>
</dbReference>
<dbReference type="InterPro" id="IPR036259">
    <property type="entry name" value="MFS_trans_sf"/>
</dbReference>
<accession>A0A063Y2K2</accession>
<feature type="transmembrane region" description="Helical" evidence="4">
    <location>
        <begin position="384"/>
        <end position="404"/>
    </location>
</feature>
<dbReference type="AlphaFoldDB" id="A0A063Y2K2"/>
<name>A0A063Y2K2_9GAMM</name>
<evidence type="ECO:0000256" key="1">
    <source>
        <dbReference type="ARBA" id="ARBA00022692"/>
    </source>
</evidence>
<comment type="caution">
    <text evidence="5">The sequence shown here is derived from an EMBL/GenBank/DDBJ whole genome shotgun (WGS) entry which is preliminary data.</text>
</comment>
<dbReference type="PANTHER" id="PTHR23523">
    <property type="match status" value="1"/>
</dbReference>
<feature type="transmembrane region" description="Helical" evidence="4">
    <location>
        <begin position="297"/>
        <end position="316"/>
    </location>
</feature>
<dbReference type="STRING" id="267850.ADINL_2090"/>
<dbReference type="Gene3D" id="1.20.1250.20">
    <property type="entry name" value="MFS general substrate transporter like domains"/>
    <property type="match status" value="2"/>
</dbReference>
<evidence type="ECO:0000313" key="5">
    <source>
        <dbReference type="EMBL" id="KDE38961.1"/>
    </source>
</evidence>
<dbReference type="CDD" id="cd17339">
    <property type="entry name" value="MFS_NIMT_CynX_like"/>
    <property type="match status" value="1"/>
</dbReference>
<keyword evidence="2 4" id="KW-1133">Transmembrane helix</keyword>
<dbReference type="Pfam" id="PF07690">
    <property type="entry name" value="MFS_1"/>
    <property type="match status" value="1"/>
</dbReference>
<feature type="transmembrane region" description="Helical" evidence="4">
    <location>
        <begin position="97"/>
        <end position="117"/>
    </location>
</feature>
<dbReference type="Proteomes" id="UP000027318">
    <property type="component" value="Unassembled WGS sequence"/>
</dbReference>
<evidence type="ECO:0000313" key="6">
    <source>
        <dbReference type="Proteomes" id="UP000027318"/>
    </source>
</evidence>
<keyword evidence="1 4" id="KW-0812">Transmembrane</keyword>
<feature type="transmembrane region" description="Helical" evidence="4">
    <location>
        <begin position="356"/>
        <end position="378"/>
    </location>
</feature>
<dbReference type="EMBL" id="JMSZ01000032">
    <property type="protein sequence ID" value="KDE38961.1"/>
    <property type="molecule type" value="Genomic_DNA"/>
</dbReference>
<dbReference type="PATRIC" id="fig|267850.7.peg.2058"/>
<feature type="transmembrane region" description="Helical" evidence="4">
    <location>
        <begin position="66"/>
        <end position="90"/>
    </location>
</feature>
<evidence type="ECO:0000256" key="3">
    <source>
        <dbReference type="ARBA" id="ARBA00023136"/>
    </source>
</evidence>
<keyword evidence="6" id="KW-1185">Reference proteome</keyword>
<reference evidence="5 6" key="1">
    <citation type="journal article" date="2005" name="Int. J. Syst. Evol. Microbiol.">
        <title>Nitrincola lacisaponensis gen. nov., sp. nov., a novel alkaliphilic bacterium isolated from an alkaline, saline lake.</title>
        <authorList>
            <person name="Dimitriu P.A."/>
            <person name="Shukla S.K."/>
            <person name="Conradt J."/>
            <person name="Marquez M.C."/>
            <person name="Ventosa A."/>
            <person name="Maglia A."/>
            <person name="Peyton B.M."/>
            <person name="Pinkart H.C."/>
            <person name="Mormile M.R."/>
        </authorList>
    </citation>
    <scope>NUCLEOTIDE SEQUENCE [LARGE SCALE GENOMIC DNA]</scope>
    <source>
        <strain evidence="5 6">4CA</strain>
    </source>
</reference>